<evidence type="ECO:0000313" key="2">
    <source>
        <dbReference type="Proteomes" id="UP001498398"/>
    </source>
</evidence>
<dbReference type="EMBL" id="JBANRG010000004">
    <property type="protein sequence ID" value="KAK7467299.1"/>
    <property type="molecule type" value="Genomic_DNA"/>
</dbReference>
<organism evidence="1 2">
    <name type="scientific">Marasmiellus scandens</name>
    <dbReference type="NCBI Taxonomy" id="2682957"/>
    <lineage>
        <taxon>Eukaryota</taxon>
        <taxon>Fungi</taxon>
        <taxon>Dikarya</taxon>
        <taxon>Basidiomycota</taxon>
        <taxon>Agaricomycotina</taxon>
        <taxon>Agaricomycetes</taxon>
        <taxon>Agaricomycetidae</taxon>
        <taxon>Agaricales</taxon>
        <taxon>Marasmiineae</taxon>
        <taxon>Omphalotaceae</taxon>
        <taxon>Marasmiellus</taxon>
    </lineage>
</organism>
<name>A0ABR1JZP4_9AGAR</name>
<gene>
    <name evidence="1" type="ORF">VKT23_004356</name>
</gene>
<dbReference type="Proteomes" id="UP001498398">
    <property type="component" value="Unassembled WGS sequence"/>
</dbReference>
<accession>A0ABR1JZP4</accession>
<evidence type="ECO:0000313" key="1">
    <source>
        <dbReference type="EMBL" id="KAK7467299.1"/>
    </source>
</evidence>
<keyword evidence="2" id="KW-1185">Reference proteome</keyword>
<reference evidence="1 2" key="1">
    <citation type="submission" date="2024-01" db="EMBL/GenBank/DDBJ databases">
        <title>A draft genome for the cacao thread blight pathogen Marasmiellus scandens.</title>
        <authorList>
            <person name="Baruah I.K."/>
            <person name="Leung J."/>
            <person name="Bukari Y."/>
            <person name="Amoako-Attah I."/>
            <person name="Meinhardt L.W."/>
            <person name="Bailey B.A."/>
            <person name="Cohen S.P."/>
        </authorList>
    </citation>
    <scope>NUCLEOTIDE SEQUENCE [LARGE SCALE GENOMIC DNA]</scope>
    <source>
        <strain evidence="1 2">GH-19</strain>
    </source>
</reference>
<protein>
    <submittedName>
        <fullName evidence="1">Uncharacterized protein</fullName>
    </submittedName>
</protein>
<comment type="caution">
    <text evidence="1">The sequence shown here is derived from an EMBL/GenBank/DDBJ whole genome shotgun (WGS) entry which is preliminary data.</text>
</comment>
<sequence>MSAAGRQEHLDDLMEDSNYKKMIGGDAALIHKFERAIREEKDARESYEDLKDRLPIADILRWERDADIAVSSRDHKLLRIFEMEDVESSNFAQVRNMLINQESLKAKDELDLLMEGLVLESEQDDLRNFIRSKARPTQTDLYKIQERRSRLNEKCAKYQQKAFQRMNVHSDTDTPELIDSHKEYRRFLMEAKKTLVTSGSKLGWENTDSGGESDDIDYYDEEMFIDGWWQGETGNIKGEEITLALPSSLSAYDKKRIAWIDAGEKEMVLRRTRINEILTELRLLLGEKIIRYQDLRQNRSQKTQKRGYNGLKGLQSKILGVQEMYRRQVLALKRLGEKKKWKDITKEDLGVMGKKKEQDRVGKSARDLAWFWRYGEDITEEVERSSAMDKCKLLSGLVNFLVKH</sequence>
<proteinExistence type="predicted"/>